<dbReference type="Pfam" id="PF00005">
    <property type="entry name" value="ABC_tran"/>
    <property type="match status" value="1"/>
</dbReference>
<keyword evidence="5 10" id="KW-0067">ATP-binding</keyword>
<keyword evidence="1" id="KW-0813">Transport</keyword>
<dbReference type="CDD" id="cd03259">
    <property type="entry name" value="ABC_Carb_Solutes_like"/>
    <property type="match status" value="1"/>
</dbReference>
<dbReference type="InterPro" id="IPR015853">
    <property type="entry name" value="ABC_transpr_FbpC"/>
</dbReference>
<accession>A0ABW9M6Q9</accession>
<proteinExistence type="predicted"/>
<evidence type="ECO:0000256" key="6">
    <source>
        <dbReference type="ARBA" id="ARBA00023004"/>
    </source>
</evidence>
<keyword evidence="3" id="KW-0410">Iron transport</keyword>
<keyword evidence="6" id="KW-0408">Iron</keyword>
<dbReference type="InterPro" id="IPR050093">
    <property type="entry name" value="ABC_SmlMolc_Importer"/>
</dbReference>
<keyword evidence="8" id="KW-0472">Membrane</keyword>
<dbReference type="SMART" id="SM00382">
    <property type="entry name" value="AAA"/>
    <property type="match status" value="1"/>
</dbReference>
<evidence type="ECO:0000256" key="5">
    <source>
        <dbReference type="ARBA" id="ARBA00022840"/>
    </source>
</evidence>
<evidence type="ECO:0000256" key="1">
    <source>
        <dbReference type="ARBA" id="ARBA00022448"/>
    </source>
</evidence>
<feature type="domain" description="ABC transporter" evidence="9">
    <location>
        <begin position="4"/>
        <end position="234"/>
    </location>
</feature>
<evidence type="ECO:0000256" key="8">
    <source>
        <dbReference type="ARBA" id="ARBA00023136"/>
    </source>
</evidence>
<evidence type="ECO:0000256" key="4">
    <source>
        <dbReference type="ARBA" id="ARBA00022741"/>
    </source>
</evidence>
<keyword evidence="11" id="KW-1185">Reference proteome</keyword>
<organism evidence="10 11">
    <name type="scientific">Anaerococcus martiniensis</name>
    <dbReference type="NCBI Taxonomy" id="3115615"/>
    <lineage>
        <taxon>Bacteria</taxon>
        <taxon>Bacillati</taxon>
        <taxon>Bacillota</taxon>
        <taxon>Tissierellia</taxon>
        <taxon>Tissierellales</taxon>
        <taxon>Peptoniphilaceae</taxon>
        <taxon>Anaerococcus</taxon>
    </lineage>
</organism>
<keyword evidence="2" id="KW-1003">Cell membrane</keyword>
<sequence length="308" mass="35338">MDFIKASGISKSYKDKKILKDINLKLESGQVLSVVGNSGSGKSTLLKILSGIIDQFEGNIYLNENDITNLPMKDRKFILMFQDDELFPHMTIFDNVAFGLKMENKDKAFIEKEVSKYLNLVSLIDHKNKYPSQLSGGEKQRIALARSLIVKPKMLLLDEPFTALDPSLRQNLRQETFKIIKDQNIPTIFVSHDINEAVEVADKLAILSNGKFVAYDNPRNIFENPRNLSTARFIFKDNIIGNKLIKKSDIDLVPGSDYKIIDKLYKGDYFTYRLVNDDYNILVDSRKEYSINDRINAKIKRVIELEEE</sequence>
<dbReference type="SUPFAM" id="SSF52540">
    <property type="entry name" value="P-loop containing nucleoside triphosphate hydrolases"/>
    <property type="match status" value="1"/>
</dbReference>
<keyword evidence="4" id="KW-0547">Nucleotide-binding</keyword>
<dbReference type="InterPro" id="IPR017871">
    <property type="entry name" value="ABC_transporter-like_CS"/>
</dbReference>
<dbReference type="InterPro" id="IPR003439">
    <property type="entry name" value="ABC_transporter-like_ATP-bd"/>
</dbReference>
<reference evidence="10 11" key="1">
    <citation type="journal article" date="2025" name="Anaerobe">
        <title>Description of Anaerococcus kampingiae sp. nov., Anaerococcus groningensis sp. nov., Anaerococcus martiniensis sp. nov., and Anaerococcus cruorum sp. nov., isolated from human clinical specimens.</title>
        <authorList>
            <person name="Boiten K.E."/>
            <person name="Meijer J."/>
            <person name="van Wezel E.M."/>
            <person name="Veloo A.C.M."/>
        </authorList>
    </citation>
    <scope>NUCLEOTIDE SEQUENCE [LARGE SCALE GENOMIC DNA]</scope>
    <source>
        <strain evidence="10 11">ENR0831</strain>
    </source>
</reference>
<evidence type="ECO:0000313" key="10">
    <source>
        <dbReference type="EMBL" id="MFO3664654.1"/>
    </source>
</evidence>
<keyword evidence="7" id="KW-0406">Ion transport</keyword>
<protein>
    <submittedName>
        <fullName evidence="10">ABC transporter ATP-binding protein</fullName>
    </submittedName>
</protein>
<dbReference type="GO" id="GO:0005524">
    <property type="term" value="F:ATP binding"/>
    <property type="evidence" value="ECO:0007669"/>
    <property type="project" value="UniProtKB-KW"/>
</dbReference>
<dbReference type="Gene3D" id="3.40.50.300">
    <property type="entry name" value="P-loop containing nucleotide triphosphate hydrolases"/>
    <property type="match status" value="1"/>
</dbReference>
<gene>
    <name evidence="10" type="ORF">ACCQ41_00060</name>
</gene>
<dbReference type="InterPro" id="IPR003593">
    <property type="entry name" value="AAA+_ATPase"/>
</dbReference>
<evidence type="ECO:0000256" key="2">
    <source>
        <dbReference type="ARBA" id="ARBA00022475"/>
    </source>
</evidence>
<evidence type="ECO:0000259" key="9">
    <source>
        <dbReference type="PROSITE" id="PS50893"/>
    </source>
</evidence>
<evidence type="ECO:0000256" key="3">
    <source>
        <dbReference type="ARBA" id="ARBA00022496"/>
    </source>
</evidence>
<dbReference type="RefSeq" id="WP_410030460.1">
    <property type="nucleotide sequence ID" value="NZ_JBGMEI010000001.1"/>
</dbReference>
<dbReference type="InterPro" id="IPR027417">
    <property type="entry name" value="P-loop_NTPase"/>
</dbReference>
<dbReference type="PROSITE" id="PS50893">
    <property type="entry name" value="ABC_TRANSPORTER_2"/>
    <property type="match status" value="1"/>
</dbReference>
<dbReference type="PANTHER" id="PTHR42781">
    <property type="entry name" value="SPERMIDINE/PUTRESCINE IMPORT ATP-BINDING PROTEIN POTA"/>
    <property type="match status" value="1"/>
</dbReference>
<comment type="caution">
    <text evidence="10">The sequence shown here is derived from an EMBL/GenBank/DDBJ whole genome shotgun (WGS) entry which is preliminary data.</text>
</comment>
<evidence type="ECO:0000256" key="7">
    <source>
        <dbReference type="ARBA" id="ARBA00023065"/>
    </source>
</evidence>
<name>A0ABW9M6Q9_9FIRM</name>
<dbReference type="EMBL" id="JBGMEI010000001">
    <property type="protein sequence ID" value="MFO3664654.1"/>
    <property type="molecule type" value="Genomic_DNA"/>
</dbReference>
<evidence type="ECO:0000313" key="11">
    <source>
        <dbReference type="Proteomes" id="UP001637996"/>
    </source>
</evidence>
<dbReference type="PANTHER" id="PTHR42781:SF4">
    <property type="entry name" value="SPERMIDINE_PUTRESCINE IMPORT ATP-BINDING PROTEIN POTA"/>
    <property type="match status" value="1"/>
</dbReference>
<dbReference type="PROSITE" id="PS00211">
    <property type="entry name" value="ABC_TRANSPORTER_1"/>
    <property type="match status" value="1"/>
</dbReference>
<dbReference type="Proteomes" id="UP001637996">
    <property type="component" value="Unassembled WGS sequence"/>
</dbReference>